<feature type="transmembrane region" description="Helical" evidence="7">
    <location>
        <begin position="108"/>
        <end position="126"/>
    </location>
</feature>
<gene>
    <name evidence="8" type="ORF">F0357_20715</name>
</gene>
<dbReference type="PANTHER" id="PTHR30509:SF9">
    <property type="entry name" value="MULTIDRUG RESISTANCE PROTEIN MDTO"/>
    <property type="match status" value="1"/>
</dbReference>
<evidence type="ECO:0000313" key="8">
    <source>
        <dbReference type="EMBL" id="MQT15031.1"/>
    </source>
</evidence>
<evidence type="ECO:0000256" key="4">
    <source>
        <dbReference type="ARBA" id="ARBA00022692"/>
    </source>
</evidence>
<evidence type="ECO:0000256" key="2">
    <source>
        <dbReference type="ARBA" id="ARBA00022448"/>
    </source>
</evidence>
<feature type="transmembrane region" description="Helical" evidence="7">
    <location>
        <begin position="372"/>
        <end position="391"/>
    </location>
</feature>
<feature type="transmembrane region" description="Helical" evidence="7">
    <location>
        <begin position="397"/>
        <end position="416"/>
    </location>
</feature>
<keyword evidence="5 7" id="KW-1133">Transmembrane helix</keyword>
<feature type="transmembrane region" description="Helical" evidence="7">
    <location>
        <begin position="33"/>
        <end position="53"/>
    </location>
</feature>
<evidence type="ECO:0000256" key="6">
    <source>
        <dbReference type="ARBA" id="ARBA00023136"/>
    </source>
</evidence>
<feature type="transmembrane region" description="Helical" evidence="7">
    <location>
        <begin position="504"/>
        <end position="527"/>
    </location>
</feature>
<feature type="transmembrane region" description="Helical" evidence="7">
    <location>
        <begin position="477"/>
        <end position="498"/>
    </location>
</feature>
<evidence type="ECO:0000313" key="9">
    <source>
        <dbReference type="Proteomes" id="UP000332515"/>
    </source>
</evidence>
<dbReference type="RefSeq" id="WP_153489137.1">
    <property type="nucleotide sequence ID" value="NZ_VWNA01000003.1"/>
</dbReference>
<keyword evidence="6 7" id="KW-0472">Membrane</keyword>
<reference evidence="8 9" key="1">
    <citation type="submission" date="2019-09" db="EMBL/GenBank/DDBJ databases">
        <title>Segnochrobactrum spirostomi gen. nov., sp. nov., isolated from the ciliate Spirostomum cf. yagiui and description of a novel family, Segnochrobactraceae fam. nov. within the order Rhizobiales of the class Alphaproteobacteria.</title>
        <authorList>
            <person name="Akter S."/>
            <person name="Shazib S.U.A."/>
            <person name="Shin M.K."/>
        </authorList>
    </citation>
    <scope>NUCLEOTIDE SEQUENCE [LARGE SCALE GENOMIC DNA]</scope>
    <source>
        <strain evidence="8 9">Sp-1</strain>
    </source>
</reference>
<keyword evidence="9" id="KW-1185">Reference proteome</keyword>
<dbReference type="InterPro" id="IPR006726">
    <property type="entry name" value="PHBA_efflux_AaeB/fusaric-R"/>
</dbReference>
<dbReference type="AlphaFoldDB" id="A0A6A7YAP7"/>
<feature type="transmembrane region" description="Helical" evidence="7">
    <location>
        <begin position="428"/>
        <end position="446"/>
    </location>
</feature>
<accession>A0A6A7YAP7</accession>
<keyword evidence="3" id="KW-1003">Cell membrane</keyword>
<feature type="transmembrane region" description="Helical" evidence="7">
    <location>
        <begin position="84"/>
        <end position="102"/>
    </location>
</feature>
<dbReference type="PANTHER" id="PTHR30509">
    <property type="entry name" value="P-HYDROXYBENZOIC ACID EFFLUX PUMP SUBUNIT-RELATED"/>
    <property type="match status" value="1"/>
</dbReference>
<dbReference type="GO" id="GO:0022857">
    <property type="term" value="F:transmembrane transporter activity"/>
    <property type="evidence" value="ECO:0007669"/>
    <property type="project" value="InterPro"/>
</dbReference>
<evidence type="ECO:0000256" key="5">
    <source>
        <dbReference type="ARBA" id="ARBA00022989"/>
    </source>
</evidence>
<evidence type="ECO:0000256" key="7">
    <source>
        <dbReference type="SAM" id="Phobius"/>
    </source>
</evidence>
<proteinExistence type="predicted"/>
<protein>
    <submittedName>
        <fullName evidence="8">FUSC family protein</fullName>
    </submittedName>
</protein>
<dbReference type="EMBL" id="VWNA01000003">
    <property type="protein sequence ID" value="MQT15031.1"/>
    <property type="molecule type" value="Genomic_DNA"/>
</dbReference>
<evidence type="ECO:0000256" key="1">
    <source>
        <dbReference type="ARBA" id="ARBA00004651"/>
    </source>
</evidence>
<name>A0A6A7YAP7_9HYPH</name>
<dbReference type="Proteomes" id="UP000332515">
    <property type="component" value="Unassembled WGS sequence"/>
</dbReference>
<dbReference type="GO" id="GO:0005886">
    <property type="term" value="C:plasma membrane"/>
    <property type="evidence" value="ECO:0007669"/>
    <property type="project" value="UniProtKB-SubCell"/>
</dbReference>
<evidence type="ECO:0000256" key="3">
    <source>
        <dbReference type="ARBA" id="ARBA00022475"/>
    </source>
</evidence>
<comment type="caution">
    <text evidence="8">The sequence shown here is derived from an EMBL/GenBank/DDBJ whole genome shotgun (WGS) entry which is preliminary data.</text>
</comment>
<feature type="transmembrane region" description="Helical" evidence="7">
    <location>
        <begin position="155"/>
        <end position="179"/>
    </location>
</feature>
<keyword evidence="2" id="KW-0813">Transport</keyword>
<dbReference type="Pfam" id="PF04632">
    <property type="entry name" value="FUSC"/>
    <property type="match status" value="1"/>
</dbReference>
<comment type="subcellular location">
    <subcellularLocation>
        <location evidence="1">Cell membrane</location>
        <topology evidence="1">Multi-pass membrane protein</topology>
    </subcellularLocation>
</comment>
<sequence length="681" mass="72064">MSVTSRFSPSVSRNPFGSPEVLLRVKDWLVPRLMFGFRLAASVCLTLTITYYLELQNSFWAATTAAIVCQPNLGASLQKGRYRIVGTLTGALVMVALLGLLAQQRDMLILSLALFCGVCGFAAVALRGFASYAAALAGITATIIFADTLNDPTSAFLLSLIRVSEICIGIAVTAFVMIVTDFDQAGRLLAGLLQRTADQVAAGFVASLTCASETDEMREARRAVTQSLAPLSATTDAAIAGSARRHARRASLRAPRSTLIAALVGWRNVGHHPHQIAGDDPAMRAHLAALVRSLAVGTLSRDPDGVKEASAKALRDLQAMGCAGSLDWLLKDATRDVVTYLAATAEALRMLKGGDSEPRAAARPRLVIDDPLLALLAGLRAFAAVLAISAFAVATAWVNGAFAIVFAAVVTLIFVARDDQAPALAKDNALGAVFMAIVGAAIYFAILPALTTLPALLCLLFPLFTALGILQAGTWHPIVFLAMAISALPMLGLGDPISYDAETYFNLCLAIIAGNLTGVLSFVLLPVPGPRLRLKRILQHSFRELRRQMQSAQPTDPEAWTHRLERRLETLPPQTTPKDAGALLSLLAVGQAVGRLKSTRLGTDGGHLLHEALKALAAAHLQTARAHLAALARMEGRERVPAESDAQPGGERVGADIAVIIDAIDRDPHLLITGAVAPIQS</sequence>
<keyword evidence="4 7" id="KW-0812">Transmembrane</keyword>
<organism evidence="8 9">
    <name type="scientific">Segnochrobactrum spirostomi</name>
    <dbReference type="NCBI Taxonomy" id="2608987"/>
    <lineage>
        <taxon>Bacteria</taxon>
        <taxon>Pseudomonadati</taxon>
        <taxon>Pseudomonadota</taxon>
        <taxon>Alphaproteobacteria</taxon>
        <taxon>Hyphomicrobiales</taxon>
        <taxon>Segnochrobactraceae</taxon>
        <taxon>Segnochrobactrum</taxon>
    </lineage>
</organism>